<keyword evidence="5" id="KW-0805">Transcription regulation</keyword>
<evidence type="ECO:0000259" key="10">
    <source>
        <dbReference type="Pfam" id="PF04316"/>
    </source>
</evidence>
<keyword evidence="12" id="KW-1185">Reference proteome</keyword>
<dbReference type="InterPro" id="IPR031316">
    <property type="entry name" value="FlgM_C"/>
</dbReference>
<dbReference type="InterPro" id="IPR035890">
    <property type="entry name" value="Anti-sigma-28_factor_FlgM_sf"/>
</dbReference>
<sequence>MKIGTISSTVATTAIDTDRRTATQQSTTSSVSMPLDDDSSTQVELSPEATMLSHASEDPSFDQAKVERIAQAIRDGSFSINPGAIADKLLSNAQEVLGRSQPQH</sequence>
<evidence type="ECO:0000256" key="7">
    <source>
        <dbReference type="ARBA" id="ARBA00024739"/>
    </source>
</evidence>
<comment type="caution">
    <text evidence="11">The sequence shown here is derived from an EMBL/GenBank/DDBJ whole genome shotgun (WGS) entry which is preliminary data.</text>
</comment>
<dbReference type="InterPro" id="IPR007412">
    <property type="entry name" value="FlgM"/>
</dbReference>
<gene>
    <name evidence="11" type="primary">flgM</name>
    <name evidence="11" type="ORF">LPC04_02665</name>
</gene>
<dbReference type="EMBL" id="JAJLJH010000001">
    <property type="protein sequence ID" value="MCK9684605.1"/>
    <property type="molecule type" value="Genomic_DNA"/>
</dbReference>
<feature type="domain" description="Anti-sigma-28 factor FlgM C-terminal" evidence="10">
    <location>
        <begin position="42"/>
        <end position="90"/>
    </location>
</feature>
<keyword evidence="3" id="KW-0678">Repressor</keyword>
<accession>A0A9X2C150</accession>
<keyword evidence="11" id="KW-0969">Cilium</keyword>
<evidence type="ECO:0000313" key="11">
    <source>
        <dbReference type="EMBL" id="MCK9684605.1"/>
    </source>
</evidence>
<evidence type="ECO:0000256" key="1">
    <source>
        <dbReference type="ARBA" id="ARBA00005322"/>
    </source>
</evidence>
<proteinExistence type="inferred from homology"/>
<evidence type="ECO:0000256" key="9">
    <source>
        <dbReference type="SAM" id="MobiDB-lite"/>
    </source>
</evidence>
<evidence type="ECO:0000256" key="5">
    <source>
        <dbReference type="ARBA" id="ARBA00023015"/>
    </source>
</evidence>
<name>A0A9X2C150_9BURK</name>
<dbReference type="SUPFAM" id="SSF101498">
    <property type="entry name" value="Anti-sigma factor FlgM"/>
    <property type="match status" value="1"/>
</dbReference>
<dbReference type="GO" id="GO:0045892">
    <property type="term" value="P:negative regulation of DNA-templated transcription"/>
    <property type="evidence" value="ECO:0007669"/>
    <property type="project" value="InterPro"/>
</dbReference>
<dbReference type="Proteomes" id="UP001139353">
    <property type="component" value="Unassembled WGS sequence"/>
</dbReference>
<protein>
    <recommendedName>
        <fullName evidence="2">Negative regulator of flagellin synthesis</fullName>
    </recommendedName>
    <alternativeName>
        <fullName evidence="8">Anti-sigma-28 factor</fullName>
    </alternativeName>
</protein>
<dbReference type="NCBIfam" id="TIGR03824">
    <property type="entry name" value="FlgM_jcvi"/>
    <property type="match status" value="1"/>
</dbReference>
<dbReference type="RefSeq" id="WP_275680631.1">
    <property type="nucleotide sequence ID" value="NZ_JAJLJH010000001.1"/>
</dbReference>
<keyword evidence="11" id="KW-0966">Cell projection</keyword>
<dbReference type="GO" id="GO:0044781">
    <property type="term" value="P:bacterial-type flagellum organization"/>
    <property type="evidence" value="ECO:0007669"/>
    <property type="project" value="UniProtKB-KW"/>
</dbReference>
<comment type="similarity">
    <text evidence="1">Belongs to the FlgM family.</text>
</comment>
<evidence type="ECO:0000313" key="12">
    <source>
        <dbReference type="Proteomes" id="UP001139353"/>
    </source>
</evidence>
<organism evidence="11 12">
    <name type="scientific">Scleromatobacter humisilvae</name>
    <dbReference type="NCBI Taxonomy" id="2897159"/>
    <lineage>
        <taxon>Bacteria</taxon>
        <taxon>Pseudomonadati</taxon>
        <taxon>Pseudomonadota</taxon>
        <taxon>Betaproteobacteria</taxon>
        <taxon>Burkholderiales</taxon>
        <taxon>Sphaerotilaceae</taxon>
        <taxon>Scleromatobacter</taxon>
    </lineage>
</organism>
<keyword evidence="4" id="KW-1005">Bacterial flagellum biogenesis</keyword>
<keyword evidence="6" id="KW-0804">Transcription</keyword>
<dbReference type="Pfam" id="PF04316">
    <property type="entry name" value="FlgM"/>
    <property type="match status" value="1"/>
</dbReference>
<feature type="region of interest" description="Disordered" evidence="9">
    <location>
        <begin position="1"/>
        <end position="62"/>
    </location>
</feature>
<evidence type="ECO:0000256" key="3">
    <source>
        <dbReference type="ARBA" id="ARBA00022491"/>
    </source>
</evidence>
<evidence type="ECO:0000256" key="4">
    <source>
        <dbReference type="ARBA" id="ARBA00022795"/>
    </source>
</evidence>
<evidence type="ECO:0000256" key="6">
    <source>
        <dbReference type="ARBA" id="ARBA00023163"/>
    </source>
</evidence>
<evidence type="ECO:0000256" key="8">
    <source>
        <dbReference type="ARBA" id="ARBA00030117"/>
    </source>
</evidence>
<comment type="function">
    <text evidence="7">Responsible for the coupling of flagellin expression to flagellar assembly by preventing expression of the flagellin genes when a component of the middle class of proteins is defective. It negatively regulates flagellar genes by inhibiting the activity of FliA by directly binding to FliA.</text>
</comment>
<reference evidence="11" key="1">
    <citation type="submission" date="2021-11" db="EMBL/GenBank/DDBJ databases">
        <title>BS-T2-15 a new species belonging to the Comamonadaceae family isolated from the soil of a French oak forest.</title>
        <authorList>
            <person name="Mieszkin S."/>
            <person name="Alain K."/>
        </authorList>
    </citation>
    <scope>NUCLEOTIDE SEQUENCE</scope>
    <source>
        <strain evidence="11">BS-T2-15</strain>
    </source>
</reference>
<dbReference type="AlphaFoldDB" id="A0A9X2C150"/>
<evidence type="ECO:0000256" key="2">
    <source>
        <dbReference type="ARBA" id="ARBA00017823"/>
    </source>
</evidence>
<keyword evidence="11" id="KW-0282">Flagellum</keyword>